<evidence type="ECO:0000256" key="1">
    <source>
        <dbReference type="ARBA" id="ARBA00022793"/>
    </source>
</evidence>
<feature type="binding site" evidence="3">
    <location>
        <position position="342"/>
    </location>
    <ligand>
        <name>CTP</name>
        <dbReference type="ChEBI" id="CHEBI:37563"/>
    </ligand>
</feature>
<keyword evidence="3" id="KW-0511">Multifunctional enzyme</keyword>
<dbReference type="GO" id="GO:0004633">
    <property type="term" value="F:phosphopantothenoylcysteine decarboxylase activity"/>
    <property type="evidence" value="ECO:0007669"/>
    <property type="project" value="UniProtKB-EC"/>
</dbReference>
<dbReference type="InterPro" id="IPR005252">
    <property type="entry name" value="CoaBC"/>
</dbReference>
<comment type="cofactor">
    <cofactor evidence="3">
        <name>FMN</name>
        <dbReference type="ChEBI" id="CHEBI:58210"/>
    </cofactor>
    <text evidence="3">Binds 1 FMN per subunit.</text>
</comment>
<dbReference type="Proteomes" id="UP001164745">
    <property type="component" value="Chromosome"/>
</dbReference>
<dbReference type="NCBIfam" id="TIGR00521">
    <property type="entry name" value="coaBC_dfp"/>
    <property type="match status" value="1"/>
</dbReference>
<dbReference type="Gene3D" id="3.40.50.1950">
    <property type="entry name" value="Flavin prenyltransferase-like"/>
    <property type="match status" value="1"/>
</dbReference>
<dbReference type="Gene3D" id="3.40.50.10300">
    <property type="entry name" value="CoaB-like"/>
    <property type="match status" value="1"/>
</dbReference>
<dbReference type="PANTHER" id="PTHR14359:SF6">
    <property type="entry name" value="PHOSPHOPANTOTHENOYLCYSTEINE DECARBOXYLASE"/>
    <property type="match status" value="1"/>
</dbReference>
<dbReference type="InterPro" id="IPR007085">
    <property type="entry name" value="DNA/pantothenate-metab_flavo_C"/>
</dbReference>
<dbReference type="InterPro" id="IPR003382">
    <property type="entry name" value="Flavoprotein"/>
</dbReference>
<feature type="active site" description="Proton donor" evidence="3">
    <location>
        <position position="158"/>
    </location>
</feature>
<keyword evidence="3 4" id="KW-0288">FMN</keyword>
<feature type="binding site" evidence="3">
    <location>
        <position position="338"/>
    </location>
    <ligand>
        <name>CTP</name>
        <dbReference type="ChEBI" id="CHEBI:37563"/>
    </ligand>
</feature>
<dbReference type="SUPFAM" id="SSF102645">
    <property type="entry name" value="CoaB-like"/>
    <property type="match status" value="1"/>
</dbReference>
<evidence type="ECO:0000259" key="5">
    <source>
        <dbReference type="Pfam" id="PF02441"/>
    </source>
</evidence>
<comment type="function">
    <text evidence="4">Catalyzes two steps in the biosynthesis of coenzyme A. In the first step cysteine is conjugated to 4'-phosphopantothenate to form 4-phosphopantothenoylcysteine, in the latter compound is decarboxylated to form 4'-phosphopantotheine.</text>
</comment>
<evidence type="ECO:0000256" key="3">
    <source>
        <dbReference type="HAMAP-Rule" id="MF_02225"/>
    </source>
</evidence>
<dbReference type="GO" id="GO:0004632">
    <property type="term" value="F:phosphopantothenate--cysteine ligase activity"/>
    <property type="evidence" value="ECO:0007669"/>
    <property type="project" value="UniProtKB-EC"/>
</dbReference>
<sequence>MSLKNKNVLIGICGGIAAYKVCELIRLLRKLEANVKIIMTQNAQKFITPLTVQTLSQNRVYLDTFESEYSYDIEHISLTNWADILIVAPATANIIGKFANGIADDLLSTTFLAFNKPILVVPAMNSNMFENRIVQANIQKLKQMGINVLEPDAGLLACGVYGKGRYPENQKIIIEIERLLEKKDLEGKSILITAGPTREYLDPVRFISNRSSGKMGFALAEEAYKRGAKVTLISGPVNIQTYADIKIINVETASQMYDEVKKMKDEHDILIFSAAVADFRPKNFKESKIKKDQWQNLHIELEKNPDILKYAGETKKDWQIVVGFSAETENVVENSQKKLYEKNADLIVANNVLQEGAGFDVDTNIVTLISKDKILEFSKLTKREVASKIFDFIVDYLCRKEQR</sequence>
<evidence type="ECO:0000313" key="7">
    <source>
        <dbReference type="EMBL" id="WAM32599.1"/>
    </source>
</evidence>
<proteinExistence type="inferred from homology"/>
<feature type="region of interest" description="Phosphopantothenoylcysteine decarboxylase" evidence="3">
    <location>
        <begin position="1"/>
        <end position="189"/>
    </location>
</feature>
<keyword evidence="3" id="KW-0460">Magnesium</keyword>
<dbReference type="InterPro" id="IPR036551">
    <property type="entry name" value="Flavin_trans-like"/>
</dbReference>
<evidence type="ECO:0000256" key="2">
    <source>
        <dbReference type="ARBA" id="ARBA00023239"/>
    </source>
</evidence>
<keyword evidence="1 3" id="KW-0210">Decarboxylase</keyword>
<dbReference type="RefSeq" id="WP_045164885.1">
    <property type="nucleotide sequence ID" value="NZ_CP113864.1"/>
</dbReference>
<feature type="region of interest" description="Phosphopantothenate--cysteine ligase" evidence="3">
    <location>
        <begin position="190"/>
        <end position="403"/>
    </location>
</feature>
<comment type="catalytic activity">
    <reaction evidence="3 4">
        <text>N-[(R)-4-phosphopantothenoyl]-L-cysteine + H(+) = (R)-4'-phosphopantetheine + CO2</text>
        <dbReference type="Rhea" id="RHEA:16793"/>
        <dbReference type="ChEBI" id="CHEBI:15378"/>
        <dbReference type="ChEBI" id="CHEBI:16526"/>
        <dbReference type="ChEBI" id="CHEBI:59458"/>
        <dbReference type="ChEBI" id="CHEBI:61723"/>
        <dbReference type="EC" id="4.1.1.36"/>
    </reaction>
</comment>
<keyword evidence="2 3" id="KW-0456">Lyase</keyword>
<feature type="binding site" evidence="3">
    <location>
        <position position="288"/>
    </location>
    <ligand>
        <name>CTP</name>
        <dbReference type="ChEBI" id="CHEBI:37563"/>
    </ligand>
</feature>
<comment type="cofactor">
    <cofactor evidence="3">
        <name>Mg(2+)</name>
        <dbReference type="ChEBI" id="CHEBI:18420"/>
    </cofactor>
</comment>
<dbReference type="EC" id="4.1.1.36" evidence="3"/>
<evidence type="ECO:0000259" key="6">
    <source>
        <dbReference type="Pfam" id="PF04127"/>
    </source>
</evidence>
<feature type="binding site" evidence="3">
    <location>
        <begin position="305"/>
        <end position="308"/>
    </location>
    <ligand>
        <name>CTP</name>
        <dbReference type="ChEBI" id="CHEBI:37563"/>
    </ligand>
</feature>
<dbReference type="PANTHER" id="PTHR14359">
    <property type="entry name" value="HOMO-OLIGOMERIC FLAVIN CONTAINING CYS DECARBOXYLASE FAMILY"/>
    <property type="match status" value="1"/>
</dbReference>
<keyword evidence="8" id="KW-1185">Reference proteome</keyword>
<reference evidence="7" key="1">
    <citation type="submission" date="2022-12" db="EMBL/GenBank/DDBJ databases">
        <authorList>
            <person name="Bing R.G."/>
            <person name="Willard D.J."/>
            <person name="Manesh M.J.H."/>
            <person name="Laemthong T."/>
            <person name="Crosby J.R."/>
            <person name="Kelly R.M."/>
        </authorList>
    </citation>
    <scope>NUCLEOTIDE SEQUENCE</scope>
    <source>
        <strain evidence="7">DSM 8991</strain>
    </source>
</reference>
<keyword evidence="3" id="KW-0479">Metal-binding</keyword>
<comment type="caution">
    <text evidence="3">Lacks conserved residue(s) required for the propagation of feature annotation.</text>
</comment>
<gene>
    <name evidence="3 7" type="primary">coaBC</name>
    <name evidence="7" type="ORF">OTJ99_001178</name>
</gene>
<dbReference type="InterPro" id="IPR035929">
    <property type="entry name" value="CoaB-like_sf"/>
</dbReference>
<keyword evidence="3 4" id="KW-0285">Flavoprotein</keyword>
<comment type="function">
    <text evidence="3">Catalyzes two sequential steps in the biosynthesis of coenzyme A. In the first step cysteine is conjugated to 4'-phosphopantothenate to form 4-phosphopantothenoylcysteine. In the second step the latter compound is decarboxylated to form 4'-phosphopantotheine.</text>
</comment>
<feature type="domain" description="DNA/pantothenate metabolism flavoprotein C-terminal" evidence="6">
    <location>
        <begin position="185"/>
        <end position="395"/>
    </location>
</feature>
<dbReference type="EC" id="6.3.2.5" evidence="3"/>
<organism evidence="7 8">
    <name type="scientific">Caldicellulosiruptor naganoensis</name>
    <dbReference type="NCBI Taxonomy" id="29324"/>
    <lineage>
        <taxon>Bacteria</taxon>
        <taxon>Bacillati</taxon>
        <taxon>Bacillota</taxon>
        <taxon>Bacillota incertae sedis</taxon>
        <taxon>Caldicellulosiruptorales</taxon>
        <taxon>Caldicellulosiruptoraceae</taxon>
        <taxon>Caldicellulosiruptor</taxon>
    </lineage>
</organism>
<evidence type="ECO:0000256" key="4">
    <source>
        <dbReference type="RuleBase" id="RU364078"/>
    </source>
</evidence>
<dbReference type="Pfam" id="PF04127">
    <property type="entry name" value="DFP"/>
    <property type="match status" value="1"/>
</dbReference>
<comment type="catalytic activity">
    <reaction evidence="3 4">
        <text>(R)-4'-phosphopantothenate + L-cysteine + CTP = N-[(R)-4-phosphopantothenoyl]-L-cysteine + CMP + diphosphate + H(+)</text>
        <dbReference type="Rhea" id="RHEA:19397"/>
        <dbReference type="ChEBI" id="CHEBI:10986"/>
        <dbReference type="ChEBI" id="CHEBI:15378"/>
        <dbReference type="ChEBI" id="CHEBI:33019"/>
        <dbReference type="ChEBI" id="CHEBI:35235"/>
        <dbReference type="ChEBI" id="CHEBI:37563"/>
        <dbReference type="ChEBI" id="CHEBI:59458"/>
        <dbReference type="ChEBI" id="CHEBI:60377"/>
        <dbReference type="EC" id="6.3.2.5"/>
    </reaction>
</comment>
<dbReference type="HAMAP" id="MF_02225">
    <property type="entry name" value="CoaBC"/>
    <property type="match status" value="1"/>
</dbReference>
<dbReference type="Pfam" id="PF02441">
    <property type="entry name" value="Flavoprotein"/>
    <property type="match status" value="1"/>
</dbReference>
<dbReference type="EMBL" id="CP113864">
    <property type="protein sequence ID" value="WAM32599.1"/>
    <property type="molecule type" value="Genomic_DNA"/>
</dbReference>
<feature type="binding site" evidence="3">
    <location>
        <position position="278"/>
    </location>
    <ligand>
        <name>CTP</name>
        <dbReference type="ChEBI" id="CHEBI:37563"/>
    </ligand>
</feature>
<protein>
    <recommendedName>
        <fullName evidence="3">Coenzyme A biosynthesis bifunctional protein CoaBC</fullName>
    </recommendedName>
    <alternativeName>
        <fullName evidence="3">DNA/pantothenate metabolism flavoprotein</fullName>
    </alternativeName>
    <alternativeName>
        <fullName evidence="3">Phosphopantothenoylcysteine synthetase/decarboxylase</fullName>
        <shortName evidence="3">PPCS-PPCDC</shortName>
    </alternativeName>
    <domain>
        <recommendedName>
            <fullName evidence="3">Phosphopantothenoylcysteine decarboxylase</fullName>
            <shortName evidence="3">PPC decarboxylase</shortName>
            <shortName evidence="3">PPC-DC</shortName>
            <ecNumber evidence="3">4.1.1.36</ecNumber>
        </recommendedName>
        <alternativeName>
            <fullName evidence="3">CoaC</fullName>
        </alternativeName>
    </domain>
    <domain>
        <recommendedName>
            <fullName evidence="3">Phosphopantothenate--cysteine ligase</fullName>
            <ecNumber evidence="3">6.3.2.5</ecNumber>
        </recommendedName>
        <alternativeName>
            <fullName evidence="3">CoaB</fullName>
        </alternativeName>
        <alternativeName>
            <fullName evidence="3">Phosphopantothenoylcysteine synthetase</fullName>
            <shortName evidence="3">PPC synthetase</shortName>
            <shortName evidence="3">PPC-S</shortName>
        </alternativeName>
    </domain>
</protein>
<comment type="similarity">
    <text evidence="3 4">In the C-terminal section; belongs to the PPC synthetase family.</text>
</comment>
<comment type="pathway">
    <text evidence="3 4">Cofactor biosynthesis; coenzyme A biosynthesis; CoA from (R)-pantothenate: step 3/5.</text>
</comment>
<comment type="pathway">
    <text evidence="3 4">Cofactor biosynthesis; coenzyme A biosynthesis; CoA from (R)-pantothenate: step 2/5.</text>
</comment>
<comment type="similarity">
    <text evidence="3 4">In the N-terminal section; belongs to the HFCD (homo-oligomeric flavin containing Cys decarboxylase) superfamily.</text>
</comment>
<accession>A0ABY7BID3</accession>
<keyword evidence="3 4" id="KW-0436">Ligase</keyword>
<feature type="domain" description="Flavoprotein" evidence="5">
    <location>
        <begin position="6"/>
        <end position="176"/>
    </location>
</feature>
<evidence type="ECO:0000313" key="8">
    <source>
        <dbReference type="Proteomes" id="UP001164745"/>
    </source>
</evidence>
<feature type="binding site" evidence="3">
    <location>
        <position position="324"/>
    </location>
    <ligand>
        <name>CTP</name>
        <dbReference type="ChEBI" id="CHEBI:37563"/>
    </ligand>
</feature>
<dbReference type="SUPFAM" id="SSF52507">
    <property type="entry name" value="Homo-oligomeric flavin-containing Cys decarboxylases, HFCD"/>
    <property type="match status" value="1"/>
</dbReference>
<name>A0ABY7BID3_9FIRM</name>